<evidence type="ECO:0000313" key="3">
    <source>
        <dbReference type="Proteomes" id="UP001370758"/>
    </source>
</evidence>
<proteinExistence type="predicted"/>
<reference evidence="2 3" key="1">
    <citation type="submission" date="2023-08" db="EMBL/GenBank/DDBJ databases">
        <authorList>
            <person name="Palmer J.M."/>
        </authorList>
    </citation>
    <scope>NUCLEOTIDE SEQUENCE [LARGE SCALE GENOMIC DNA]</scope>
    <source>
        <strain evidence="2 3">TWF481</strain>
    </source>
</reference>
<name>A0AAV9VZB4_9PEZI</name>
<accession>A0AAV9VZB4</accession>
<evidence type="ECO:0000313" key="2">
    <source>
        <dbReference type="EMBL" id="KAK6498468.1"/>
    </source>
</evidence>
<sequence length="217" mass="24744">MSTPSSENIDYDGLCETVQRLQNDLGSLKNKFNELRDVYEGLVITCQTFDSKNRKLHENIEDSATAILSLMSMSSVCQEIRIDQMNMFVAANPDIAKKYDIEAEFMSCSHGAGLKAWWGNAQVDMEIPPTERTQKLFEACYGVTADSLRRYSRNQNLFRLLSQRCTLYTHLSDQFNEQYDQLCEILAAGRDDYKGISEVLLECVEYIRQLLSSQGGE</sequence>
<dbReference type="AlphaFoldDB" id="A0AAV9VZB4"/>
<protein>
    <submittedName>
        <fullName evidence="2">Uncharacterized protein</fullName>
    </submittedName>
</protein>
<evidence type="ECO:0000256" key="1">
    <source>
        <dbReference type="SAM" id="Coils"/>
    </source>
</evidence>
<gene>
    <name evidence="2" type="ORF">TWF481_011059</name>
</gene>
<feature type="coiled-coil region" evidence="1">
    <location>
        <begin position="11"/>
        <end position="38"/>
    </location>
</feature>
<keyword evidence="1" id="KW-0175">Coiled coil</keyword>
<dbReference type="EMBL" id="JAVHJL010000008">
    <property type="protein sequence ID" value="KAK6498468.1"/>
    <property type="molecule type" value="Genomic_DNA"/>
</dbReference>
<keyword evidence="3" id="KW-1185">Reference proteome</keyword>
<dbReference type="Proteomes" id="UP001370758">
    <property type="component" value="Unassembled WGS sequence"/>
</dbReference>
<organism evidence="2 3">
    <name type="scientific">Arthrobotrys musiformis</name>
    <dbReference type="NCBI Taxonomy" id="47236"/>
    <lineage>
        <taxon>Eukaryota</taxon>
        <taxon>Fungi</taxon>
        <taxon>Dikarya</taxon>
        <taxon>Ascomycota</taxon>
        <taxon>Pezizomycotina</taxon>
        <taxon>Orbiliomycetes</taxon>
        <taxon>Orbiliales</taxon>
        <taxon>Orbiliaceae</taxon>
        <taxon>Arthrobotrys</taxon>
    </lineage>
</organism>
<comment type="caution">
    <text evidence="2">The sequence shown here is derived from an EMBL/GenBank/DDBJ whole genome shotgun (WGS) entry which is preliminary data.</text>
</comment>